<dbReference type="Proteomes" id="UP000002194">
    <property type="component" value="Chromosome"/>
</dbReference>
<dbReference type="PaxDb" id="882-DVU_1751"/>
<evidence type="ECO:0000313" key="2">
    <source>
        <dbReference type="Proteomes" id="UP000002194"/>
    </source>
</evidence>
<dbReference type="KEGG" id="dvu:DVU_1751"/>
<dbReference type="AlphaFoldDB" id="Q72B85"/>
<sequence length="48" mass="5851">MVSSSLNCHMEKRKKVYRFYLFQIISTNRCCIWVDISFRKLQRSACIF</sequence>
<dbReference type="HOGENOM" id="CLU_3152122_0_0_7"/>
<dbReference type="EnsemblBacteria" id="AAS96228">
    <property type="protein sequence ID" value="AAS96228"/>
    <property type="gene ID" value="DVU_1751"/>
</dbReference>
<reference evidence="1 2" key="1">
    <citation type="journal article" date="2004" name="Nat. Biotechnol.">
        <title>The genome sequence of the anaerobic, sulfate-reducing bacterium Desulfovibrio vulgaris Hildenborough.</title>
        <authorList>
            <person name="Heidelberg J.F."/>
            <person name="Seshadri R."/>
            <person name="Haveman S.A."/>
            <person name="Hemme C.L."/>
            <person name="Paulsen I.T."/>
            <person name="Kolonay J.F."/>
            <person name="Eisen J.A."/>
            <person name="Ward N."/>
            <person name="Methe B."/>
            <person name="Brinkac L.M."/>
            <person name="Daugherty S.C."/>
            <person name="Deboy R.T."/>
            <person name="Dodson R.J."/>
            <person name="Durkin A.S."/>
            <person name="Madupu R."/>
            <person name="Nelson W.C."/>
            <person name="Sullivan S.A."/>
            <person name="Fouts D."/>
            <person name="Haft D.H."/>
            <person name="Selengut J."/>
            <person name="Peterson J.D."/>
            <person name="Davidsen T.M."/>
            <person name="Zafar N."/>
            <person name="Zhou L."/>
            <person name="Radune D."/>
            <person name="Dimitrov G."/>
            <person name="Hance M."/>
            <person name="Tran K."/>
            <person name="Khouri H."/>
            <person name="Gill J."/>
            <person name="Utterback T.R."/>
            <person name="Feldblyum T.V."/>
            <person name="Wall J.D."/>
            <person name="Voordouw G."/>
            <person name="Fraser C.M."/>
        </authorList>
    </citation>
    <scope>NUCLEOTIDE SEQUENCE [LARGE SCALE GENOMIC DNA]</scope>
    <source>
        <strain evidence="2">ATCC 29579 / DSM 644 / NCIMB 8303 / VKM B-1760 / Hildenborough</strain>
    </source>
</reference>
<name>Q72B85_NITV2</name>
<keyword evidence="2" id="KW-1185">Reference proteome</keyword>
<evidence type="ECO:0000313" key="1">
    <source>
        <dbReference type="EMBL" id="AAS96228.1"/>
    </source>
</evidence>
<protein>
    <submittedName>
        <fullName evidence="1">Uncharacterized protein</fullName>
    </submittedName>
</protein>
<accession>Q72B85</accession>
<proteinExistence type="predicted"/>
<organism evidence="1 2">
    <name type="scientific">Nitratidesulfovibrio vulgaris (strain ATCC 29579 / DSM 644 / CCUG 34227 / NCIMB 8303 / VKM B-1760 / Hildenborough)</name>
    <name type="common">Desulfovibrio vulgaris</name>
    <dbReference type="NCBI Taxonomy" id="882"/>
    <lineage>
        <taxon>Bacteria</taxon>
        <taxon>Pseudomonadati</taxon>
        <taxon>Thermodesulfobacteriota</taxon>
        <taxon>Desulfovibrionia</taxon>
        <taxon>Desulfovibrionales</taxon>
        <taxon>Desulfovibrionaceae</taxon>
        <taxon>Nitratidesulfovibrio</taxon>
    </lineage>
</organism>
<gene>
    <name evidence="1" type="ordered locus">DVU_1751</name>
</gene>
<dbReference type="EMBL" id="AE017285">
    <property type="protein sequence ID" value="AAS96228.1"/>
    <property type="molecule type" value="Genomic_DNA"/>
</dbReference>